<name>A0A9P6N5C7_9BASI</name>
<comment type="caution">
    <text evidence="2">The sequence shown here is derived from an EMBL/GenBank/DDBJ whole genome shotgun (WGS) entry which is preliminary data.</text>
</comment>
<accession>A0A9P6N5C7</accession>
<feature type="compositionally biased region" description="Basic and acidic residues" evidence="1">
    <location>
        <begin position="38"/>
        <end position="51"/>
    </location>
</feature>
<dbReference type="AlphaFoldDB" id="A0A9P6N5C7"/>
<evidence type="ECO:0000313" key="3">
    <source>
        <dbReference type="Proteomes" id="UP000886653"/>
    </source>
</evidence>
<evidence type="ECO:0000313" key="2">
    <source>
        <dbReference type="EMBL" id="KAG0139515.1"/>
    </source>
</evidence>
<reference evidence="2" key="1">
    <citation type="submission" date="2013-11" db="EMBL/GenBank/DDBJ databases">
        <title>Genome sequence of the fusiform rust pathogen reveals effectors for host alternation and coevolution with pine.</title>
        <authorList>
            <consortium name="DOE Joint Genome Institute"/>
            <person name="Smith K."/>
            <person name="Pendleton A."/>
            <person name="Kubisiak T."/>
            <person name="Anderson C."/>
            <person name="Salamov A."/>
            <person name="Aerts A."/>
            <person name="Riley R."/>
            <person name="Clum A."/>
            <person name="Lindquist E."/>
            <person name="Ence D."/>
            <person name="Campbell M."/>
            <person name="Kronenberg Z."/>
            <person name="Feau N."/>
            <person name="Dhillon B."/>
            <person name="Hamelin R."/>
            <person name="Burleigh J."/>
            <person name="Smith J."/>
            <person name="Yandell M."/>
            <person name="Nelson C."/>
            <person name="Grigoriev I."/>
            <person name="Davis J."/>
        </authorList>
    </citation>
    <scope>NUCLEOTIDE SEQUENCE</scope>
    <source>
        <strain evidence="2">G11</strain>
    </source>
</reference>
<dbReference type="OrthoDB" id="2501483at2759"/>
<evidence type="ECO:0000256" key="1">
    <source>
        <dbReference type="SAM" id="MobiDB-lite"/>
    </source>
</evidence>
<dbReference type="EMBL" id="MU167571">
    <property type="protein sequence ID" value="KAG0139515.1"/>
    <property type="molecule type" value="Genomic_DNA"/>
</dbReference>
<organism evidence="2 3">
    <name type="scientific">Cronartium quercuum f. sp. fusiforme G11</name>
    <dbReference type="NCBI Taxonomy" id="708437"/>
    <lineage>
        <taxon>Eukaryota</taxon>
        <taxon>Fungi</taxon>
        <taxon>Dikarya</taxon>
        <taxon>Basidiomycota</taxon>
        <taxon>Pucciniomycotina</taxon>
        <taxon>Pucciniomycetes</taxon>
        <taxon>Pucciniales</taxon>
        <taxon>Coleosporiaceae</taxon>
        <taxon>Cronartium</taxon>
    </lineage>
</organism>
<dbReference type="Proteomes" id="UP000886653">
    <property type="component" value="Unassembled WGS sequence"/>
</dbReference>
<gene>
    <name evidence="2" type="ORF">CROQUDRAFT_696800</name>
</gene>
<feature type="region of interest" description="Disordered" evidence="1">
    <location>
        <begin position="38"/>
        <end position="66"/>
    </location>
</feature>
<keyword evidence="3" id="KW-1185">Reference proteome</keyword>
<sequence length="169" mass="18647">LIQRPGAQLAIDLTPSVDAETGDIIDWEALVDADQSDCAHEAGRDGNERSADASGNGLTLGNKPKSNHITVSNARTHNDMLFVTCCGLIVCRETFYRAESPKLEMLLRRYPNHLPPIQFYDNGCSLDKHINTSESDHAKFYGTIRPVDPFHLRTHSGKDATCQANNNPN</sequence>
<feature type="non-terminal residue" evidence="2">
    <location>
        <position position="1"/>
    </location>
</feature>
<protein>
    <submittedName>
        <fullName evidence="2">Uncharacterized protein</fullName>
    </submittedName>
</protein>
<proteinExistence type="predicted"/>